<dbReference type="Pfam" id="PF00270">
    <property type="entry name" value="DEAD"/>
    <property type="match status" value="1"/>
</dbReference>
<dbReference type="Pfam" id="PF03461">
    <property type="entry name" value="TRCF"/>
    <property type="match status" value="1"/>
</dbReference>
<dbReference type="Pfam" id="PF00271">
    <property type="entry name" value="Helicase_C"/>
    <property type="match status" value="1"/>
</dbReference>
<dbReference type="KEGG" id="daf:Desaf_2728"/>
<keyword evidence="5" id="KW-0347">Helicase</keyword>
<evidence type="ECO:0000256" key="5">
    <source>
        <dbReference type="ARBA" id="ARBA00022806"/>
    </source>
</evidence>
<dbReference type="GO" id="GO:0005737">
    <property type="term" value="C:cytoplasm"/>
    <property type="evidence" value="ECO:0007669"/>
    <property type="project" value="UniProtKB-SubCell"/>
</dbReference>
<dbReference type="SMART" id="SM00487">
    <property type="entry name" value="DEXDc"/>
    <property type="match status" value="1"/>
</dbReference>
<comment type="subcellular location">
    <subcellularLocation>
        <location evidence="9">Cytoplasm</location>
    </subcellularLocation>
</comment>
<dbReference type="InterPro" id="IPR001650">
    <property type="entry name" value="Helicase_C-like"/>
</dbReference>
<dbReference type="GO" id="GO:0005524">
    <property type="term" value="F:ATP binding"/>
    <property type="evidence" value="ECO:0007669"/>
    <property type="project" value="UniProtKB-UniRule"/>
</dbReference>
<dbReference type="EMBL" id="CP003221">
    <property type="protein sequence ID" value="EGJ51043.1"/>
    <property type="molecule type" value="Genomic_DNA"/>
</dbReference>
<dbReference type="GO" id="GO:0003678">
    <property type="term" value="F:DNA helicase activity"/>
    <property type="evidence" value="ECO:0007669"/>
    <property type="project" value="TreeGrafter"/>
</dbReference>
<dbReference type="SMART" id="SM00490">
    <property type="entry name" value="HELICc"/>
    <property type="match status" value="1"/>
</dbReference>
<dbReference type="STRING" id="690850.Desaf_2728"/>
<dbReference type="Pfam" id="PF02559">
    <property type="entry name" value="CarD_TRCF_RID"/>
    <property type="match status" value="1"/>
</dbReference>
<dbReference type="GO" id="GO:0016787">
    <property type="term" value="F:hydrolase activity"/>
    <property type="evidence" value="ECO:0007669"/>
    <property type="project" value="UniProtKB-KW"/>
</dbReference>
<dbReference type="SUPFAM" id="SSF143517">
    <property type="entry name" value="TRCF domain-like"/>
    <property type="match status" value="1"/>
</dbReference>
<dbReference type="InterPro" id="IPR047112">
    <property type="entry name" value="RecG/Mfd"/>
</dbReference>
<keyword evidence="4 9" id="KW-0378">Hydrolase</keyword>
<evidence type="ECO:0000259" key="11">
    <source>
        <dbReference type="PROSITE" id="PS51194"/>
    </source>
</evidence>
<keyword evidence="7 9" id="KW-0238">DNA-binding</keyword>
<dbReference type="InterPro" id="IPR036101">
    <property type="entry name" value="CarD-like/TRCF_RID_sf"/>
</dbReference>
<dbReference type="Gene3D" id="3.40.50.11180">
    <property type="match status" value="1"/>
</dbReference>
<dbReference type="EC" id="3.6.4.-" evidence="9"/>
<dbReference type="Gene3D" id="3.40.50.300">
    <property type="entry name" value="P-loop containing nucleotide triphosphate hydrolases"/>
    <property type="match status" value="2"/>
</dbReference>
<dbReference type="PROSITE" id="PS51192">
    <property type="entry name" value="HELICASE_ATP_BIND_1"/>
    <property type="match status" value="1"/>
</dbReference>
<dbReference type="InterPro" id="IPR027417">
    <property type="entry name" value="P-loop_NTPase"/>
</dbReference>
<dbReference type="CDD" id="cd17991">
    <property type="entry name" value="DEXHc_TRCF"/>
    <property type="match status" value="1"/>
</dbReference>
<dbReference type="Gene3D" id="3.30.2060.10">
    <property type="entry name" value="Penicillin-binding protein 1b domain"/>
    <property type="match status" value="1"/>
</dbReference>
<evidence type="ECO:0000256" key="8">
    <source>
        <dbReference type="ARBA" id="ARBA00023204"/>
    </source>
</evidence>
<comment type="similarity">
    <text evidence="9">In the N-terminal section; belongs to the UvrB family.</text>
</comment>
<keyword evidence="8 9" id="KW-0234">DNA repair</keyword>
<dbReference type="PANTHER" id="PTHR47964:SF1">
    <property type="entry name" value="ATP-DEPENDENT DNA HELICASE HOMOLOG RECG, CHLOROPLASTIC"/>
    <property type="match status" value="1"/>
</dbReference>
<evidence type="ECO:0000259" key="10">
    <source>
        <dbReference type="PROSITE" id="PS51192"/>
    </source>
</evidence>
<accession>F3Z0W5</accession>
<sequence length="1158" mass="130720">MLPKEINHFLARKTDHLRVFKSGHGTQALLAQSLVSKGENVVLLVPGPRELHEVRALLHLLSQAGQRSGQTTGPVWERSWCWLPPMEPKEPEAAAWAAIWPALYALALGGKGRGVILTVDNLLAKWPAPKVADLATMALRQGEDISPEMILEQAAAWGYRREGMVTAPGEMAMRGDILDIFAPGYDQPLRLEFFGDTLEQIRLFDPSSQRSRADLKEATVLPVAPAVLAGAHPAEAMSYWDHLKTTGQINELVRDELRRKLEGHSGFIFPGLYYPKAVNLKSYFAEDSIYLLSGATELRSRVEEAHWAWQEFLDGRKRDKRQVVAGSTLIWPEAEARKVWTESRQVLFEDLVLGQKKDGLDLPEKSLEQFTDLFWQPEQRNRPWSALVKALQDWRTSSRQTILSFHTERTRKKFLTLAEQEGLFFSCEHSLDSTGLFALVSPLKKGMELPWAGVRILSEDILQPSKDKAVVATDKSFKGMATYAELRPGDLLVHRDYGLGRFGGLERLTIGDVANDYLLIHFDGEDKLFLPVDRLRLVQRYQGPEGLDPSLDSLRGTRWKHTTERAKKAIEKIAQELVEMYAYRKVAKGYAYGPINELYPEFEATFGFEETPDQARAIRDVIEDMERAEPMDRLVCGDVGFGKTEVAMRAAFRAVLDGKQVALLCPTTVLAEQHYLNFKNRMQGFPISVAMLSRFVPKPKQKAVLQAAERGQVDILIGTHRMLSSDVSLPNIGLLILDEEQRFGVKHKEKLKELKKNVDSLTLTATPIPRTLQLSLSGIRGLSVIETPPVDRKPVETALVERDAEMLKTILAREMERGGQIFWVHNRVHSLAEAEDYVRKLAPDARIGHAHGQMPERQLEETIHKFWHGELDILVCTAIIESGLDFPNANTMVVDQAHMFGLGQLYQLRGRVGRSDRQAYAYFVVPSLDSLSDLAKKRLQVILDMDFLGAGFHIAMEDLRLRGAGNILGEAQSGQIARVGLDLYLEMLEEEVQRLKGEVRHELVEPEINFVFPAHIPEKFILDPGERLRYYRALSSARSDDAMAEIAGEMRDRFGHIPQELESFLAVLSLKRALTQMQVVRADLYPGRAVLTFLQDNQVVAPEQLLFWLQSRQSWAKLMPPNKLEARFGEKDSIARGLEYLKMELEQLRLRAPAAASS</sequence>
<gene>
    <name evidence="9" type="primary">mfd</name>
    <name evidence="12" type="ORF">Desaf_2728</name>
</gene>
<comment type="similarity">
    <text evidence="9">In the C-terminal section; belongs to the helicase family. RecG subfamily.</text>
</comment>
<evidence type="ECO:0000256" key="7">
    <source>
        <dbReference type="ARBA" id="ARBA00023125"/>
    </source>
</evidence>
<dbReference type="SUPFAM" id="SSF141259">
    <property type="entry name" value="CarD-like"/>
    <property type="match status" value="1"/>
</dbReference>
<evidence type="ECO:0000256" key="9">
    <source>
        <dbReference type="HAMAP-Rule" id="MF_00969"/>
    </source>
</evidence>
<dbReference type="InterPro" id="IPR004576">
    <property type="entry name" value="Mfd"/>
</dbReference>
<dbReference type="Proteomes" id="UP000007844">
    <property type="component" value="Chromosome"/>
</dbReference>
<dbReference type="GO" id="GO:0003684">
    <property type="term" value="F:damaged DNA binding"/>
    <property type="evidence" value="ECO:0007669"/>
    <property type="project" value="InterPro"/>
</dbReference>
<dbReference type="SMART" id="SM01058">
    <property type="entry name" value="CarD_TRCF"/>
    <property type="match status" value="1"/>
</dbReference>
<evidence type="ECO:0000256" key="1">
    <source>
        <dbReference type="ARBA" id="ARBA00022490"/>
    </source>
</evidence>
<organism evidence="12 13">
    <name type="scientific">Desulfocurvibacter africanus subsp. africanus str. Walvis Bay</name>
    <dbReference type="NCBI Taxonomy" id="690850"/>
    <lineage>
        <taxon>Bacteria</taxon>
        <taxon>Pseudomonadati</taxon>
        <taxon>Thermodesulfobacteriota</taxon>
        <taxon>Desulfovibrionia</taxon>
        <taxon>Desulfovibrionales</taxon>
        <taxon>Desulfovibrionaceae</taxon>
        <taxon>Desulfocurvibacter</taxon>
    </lineage>
</organism>
<dbReference type="InterPro" id="IPR037235">
    <property type="entry name" value="TRCF-like_C_D7"/>
</dbReference>
<feature type="domain" description="Helicase C-terminal" evidence="11">
    <location>
        <begin position="806"/>
        <end position="960"/>
    </location>
</feature>
<dbReference type="Pfam" id="PF17757">
    <property type="entry name" value="UvrB_inter"/>
    <property type="match status" value="1"/>
</dbReference>
<dbReference type="InterPro" id="IPR011545">
    <property type="entry name" value="DEAD/DEAH_box_helicase_dom"/>
</dbReference>
<dbReference type="InterPro" id="IPR041471">
    <property type="entry name" value="UvrB_inter"/>
</dbReference>
<dbReference type="PANTHER" id="PTHR47964">
    <property type="entry name" value="ATP-DEPENDENT DNA HELICASE HOMOLOG RECG, CHLOROPLASTIC"/>
    <property type="match status" value="1"/>
</dbReference>
<dbReference type="InterPro" id="IPR005118">
    <property type="entry name" value="TRCF_C"/>
</dbReference>
<dbReference type="eggNOG" id="COG1197">
    <property type="taxonomic scope" value="Bacteria"/>
</dbReference>
<evidence type="ECO:0000256" key="3">
    <source>
        <dbReference type="ARBA" id="ARBA00022763"/>
    </source>
</evidence>
<dbReference type="Gene3D" id="2.40.10.170">
    <property type="match status" value="1"/>
</dbReference>
<protein>
    <recommendedName>
        <fullName evidence="9">Transcription-repair-coupling factor</fullName>
        <shortName evidence="9">TRCF</shortName>
        <ecNumber evidence="9">3.6.4.-</ecNumber>
    </recommendedName>
</protein>
<evidence type="ECO:0000313" key="13">
    <source>
        <dbReference type="Proteomes" id="UP000007844"/>
    </source>
</evidence>
<keyword evidence="6 9" id="KW-0067">ATP-binding</keyword>
<dbReference type="InterPro" id="IPR014001">
    <property type="entry name" value="Helicase_ATP-bd"/>
</dbReference>
<keyword evidence="1 9" id="KW-0963">Cytoplasm</keyword>
<evidence type="ECO:0000256" key="6">
    <source>
        <dbReference type="ARBA" id="ARBA00022840"/>
    </source>
</evidence>
<comment type="function">
    <text evidence="9">Couples transcription and DNA repair by recognizing RNA polymerase (RNAP) stalled at DNA lesions. Mediates ATP-dependent release of RNAP and its truncated transcript from the DNA, and recruitment of nucleotide excision repair machinery to the damaged site.</text>
</comment>
<name>F3Z0W5_DESAF</name>
<dbReference type="HOGENOM" id="CLU_005122_1_3_7"/>
<feature type="domain" description="Helicase ATP-binding" evidence="10">
    <location>
        <begin position="624"/>
        <end position="785"/>
    </location>
</feature>
<dbReference type="RefSeq" id="WP_014260724.1">
    <property type="nucleotide sequence ID" value="NC_016629.1"/>
</dbReference>
<evidence type="ECO:0000256" key="4">
    <source>
        <dbReference type="ARBA" id="ARBA00022801"/>
    </source>
</evidence>
<keyword evidence="3 9" id="KW-0227">DNA damage</keyword>
<dbReference type="GO" id="GO:0000716">
    <property type="term" value="P:transcription-coupled nucleotide-excision repair, DNA damage recognition"/>
    <property type="evidence" value="ECO:0007669"/>
    <property type="project" value="UniProtKB-UniRule"/>
</dbReference>
<dbReference type="HAMAP" id="MF_00969">
    <property type="entry name" value="TRCF"/>
    <property type="match status" value="1"/>
</dbReference>
<keyword evidence="2 9" id="KW-0547">Nucleotide-binding</keyword>
<dbReference type="InterPro" id="IPR003711">
    <property type="entry name" value="CarD-like/TRCF_RID"/>
</dbReference>
<proteinExistence type="inferred from homology"/>
<dbReference type="PROSITE" id="PS51194">
    <property type="entry name" value="HELICASE_CTER"/>
    <property type="match status" value="1"/>
</dbReference>
<reference evidence="12 13" key="1">
    <citation type="journal article" date="2011" name="J. Bacteriol.">
        <title>Genome sequence of the mercury-methylating and pleomorphic Desulfovibrio africanus Strain Walvis Bay.</title>
        <authorList>
            <person name="Brown S.D."/>
            <person name="Wall J.D."/>
            <person name="Kucken A.M."/>
            <person name="Gilmour C.C."/>
            <person name="Podar M."/>
            <person name="Brandt C.C."/>
            <person name="Teshima H."/>
            <person name="Detter J.C."/>
            <person name="Han C.S."/>
            <person name="Land M.L."/>
            <person name="Lucas S."/>
            <person name="Han J."/>
            <person name="Pennacchio L."/>
            <person name="Nolan M."/>
            <person name="Pitluck S."/>
            <person name="Woyke T."/>
            <person name="Goodwin L."/>
            <person name="Palumbo A.V."/>
            <person name="Elias D.A."/>
        </authorList>
    </citation>
    <scope>NUCLEOTIDE SEQUENCE [LARGE SCALE GENOMIC DNA]</scope>
    <source>
        <strain evidence="12 13">Walvis Bay</strain>
    </source>
</reference>
<keyword evidence="13" id="KW-1185">Reference proteome</keyword>
<dbReference type="SUPFAM" id="SSF52540">
    <property type="entry name" value="P-loop containing nucleoside triphosphate hydrolases"/>
    <property type="match status" value="3"/>
</dbReference>
<dbReference type="GO" id="GO:0006355">
    <property type="term" value="P:regulation of DNA-templated transcription"/>
    <property type="evidence" value="ECO:0007669"/>
    <property type="project" value="UniProtKB-UniRule"/>
</dbReference>
<evidence type="ECO:0000256" key="2">
    <source>
        <dbReference type="ARBA" id="ARBA00022741"/>
    </source>
</evidence>
<evidence type="ECO:0000313" key="12">
    <source>
        <dbReference type="EMBL" id="EGJ51043.1"/>
    </source>
</evidence>
<dbReference type="Gene3D" id="3.90.1150.50">
    <property type="entry name" value="Transcription-repair-coupling factor, D7 domain"/>
    <property type="match status" value="1"/>
</dbReference>
<dbReference type="NCBIfam" id="TIGR00580">
    <property type="entry name" value="mfd"/>
    <property type="match status" value="1"/>
</dbReference>
<dbReference type="AlphaFoldDB" id="F3Z0W5"/>
<dbReference type="SMART" id="SM00982">
    <property type="entry name" value="TRCF"/>
    <property type="match status" value="1"/>
</dbReference>